<comment type="caution">
    <text evidence="4">The sequence shown here is derived from an EMBL/GenBank/DDBJ whole genome shotgun (WGS) entry which is preliminary data.</text>
</comment>
<accession>A0A850HF99</accession>
<evidence type="ECO:0000313" key="3">
    <source>
        <dbReference type="EMBL" id="NSK13715.1"/>
    </source>
</evidence>
<comment type="function">
    <text evidence="2">Functions as a ribosomal silencing factor. Interacts with ribosomal protein uL14 (rplN), blocking formation of intersubunit bridge B8. Prevents association of the 30S and 50S ribosomal subunits and the formation of functional ribosomes, thus repressing translation.</text>
</comment>
<evidence type="ECO:0000313" key="5">
    <source>
        <dbReference type="Proteomes" id="UP000528555"/>
    </source>
</evidence>
<dbReference type="PANTHER" id="PTHR21043">
    <property type="entry name" value="IOJAP SUPERFAMILY ORTHOLOG"/>
    <property type="match status" value="1"/>
</dbReference>
<evidence type="ECO:0000313" key="6">
    <source>
        <dbReference type="Proteomes" id="UP000701680"/>
    </source>
</evidence>
<dbReference type="EMBL" id="JAAITX010000001">
    <property type="protein sequence ID" value="NVH57156.1"/>
    <property type="molecule type" value="Genomic_DNA"/>
</dbReference>
<evidence type="ECO:0000256" key="1">
    <source>
        <dbReference type="ARBA" id="ARBA00010574"/>
    </source>
</evidence>
<dbReference type="InterPro" id="IPR004394">
    <property type="entry name" value="Iojap/RsfS/C7orf30"/>
</dbReference>
<evidence type="ECO:0000256" key="2">
    <source>
        <dbReference type="HAMAP-Rule" id="MF_01477"/>
    </source>
</evidence>
<evidence type="ECO:0000313" key="4">
    <source>
        <dbReference type="EMBL" id="NVH57156.1"/>
    </source>
</evidence>
<dbReference type="OrthoDB" id="9793681at2"/>
<dbReference type="Gene3D" id="3.30.460.10">
    <property type="entry name" value="Beta Polymerase, domain 2"/>
    <property type="match status" value="1"/>
</dbReference>
<dbReference type="SUPFAM" id="SSF81301">
    <property type="entry name" value="Nucleotidyltransferase"/>
    <property type="match status" value="1"/>
</dbReference>
<comment type="subcellular location">
    <subcellularLocation>
        <location evidence="2">Cytoplasm</location>
    </subcellularLocation>
</comment>
<dbReference type="PANTHER" id="PTHR21043:SF0">
    <property type="entry name" value="MITOCHONDRIAL ASSEMBLY OF RIBOSOMAL LARGE SUBUNIT PROTEIN 1"/>
    <property type="match status" value="1"/>
</dbReference>
<protein>
    <recommendedName>
        <fullName evidence="2">Ribosomal silencing factor RsfS</fullName>
    </recommendedName>
</protein>
<dbReference type="GO" id="GO:0042256">
    <property type="term" value="P:cytosolic ribosome assembly"/>
    <property type="evidence" value="ECO:0007669"/>
    <property type="project" value="UniProtKB-UniRule"/>
</dbReference>
<dbReference type="Pfam" id="PF02410">
    <property type="entry name" value="RsfS"/>
    <property type="match status" value="1"/>
</dbReference>
<reference evidence="5 6" key="1">
    <citation type="journal article" date="2020" name="Cell Host Microbe">
        <title>Functional and Genomic Variation between Human-Derived Isolates of Lachnospiraceae Reveals Inter- and Intra-Species Diversity.</title>
        <authorList>
            <person name="Sorbara M.T."/>
            <person name="Littmann E.R."/>
            <person name="Fontana E."/>
            <person name="Moody T.U."/>
            <person name="Kohout C.E."/>
            <person name="Gjonbalaj M."/>
            <person name="Eaton V."/>
            <person name="Seok R."/>
            <person name="Leiner I.M."/>
            <person name="Pamer E.G."/>
        </authorList>
    </citation>
    <scope>NUCLEOTIDE SEQUENCE [LARGE SCALE GENOMIC DNA]</scope>
    <source>
        <strain evidence="4 5">MSK.17.11</strain>
        <strain evidence="3 6">MSK.17.38</strain>
    </source>
</reference>
<dbReference type="EMBL" id="JAAIUO010000001">
    <property type="protein sequence ID" value="NSK13715.1"/>
    <property type="molecule type" value="Genomic_DNA"/>
</dbReference>
<dbReference type="InterPro" id="IPR043519">
    <property type="entry name" value="NT_sf"/>
</dbReference>
<comment type="subunit">
    <text evidence="2">Interacts with ribosomal protein uL14 (rplN).</text>
</comment>
<dbReference type="AlphaFoldDB" id="A0A850HF99"/>
<dbReference type="GO" id="GO:0005737">
    <property type="term" value="C:cytoplasm"/>
    <property type="evidence" value="ECO:0007669"/>
    <property type="project" value="UniProtKB-SubCell"/>
</dbReference>
<keyword evidence="2" id="KW-0810">Translation regulation</keyword>
<gene>
    <name evidence="2 4" type="primary">rsfS</name>
    <name evidence="4" type="ORF">G5A66_00550</name>
    <name evidence="3" type="ORF">G5A75_02260</name>
</gene>
<keyword evidence="2" id="KW-0963">Cytoplasm</keyword>
<dbReference type="GO" id="GO:0017148">
    <property type="term" value="P:negative regulation of translation"/>
    <property type="evidence" value="ECO:0007669"/>
    <property type="project" value="UniProtKB-UniRule"/>
</dbReference>
<name>A0A850HF99_9FIRM</name>
<reference evidence="4" key="2">
    <citation type="submission" date="2020-02" db="EMBL/GenBank/DDBJ databases">
        <authorList>
            <person name="Littmann E."/>
            <person name="Sorbara M."/>
        </authorList>
    </citation>
    <scope>NUCLEOTIDE SEQUENCE</scope>
    <source>
        <strain evidence="4">MSK.17.11</strain>
        <strain evidence="3">MSK.17.38</strain>
    </source>
</reference>
<dbReference type="GO" id="GO:0090071">
    <property type="term" value="P:negative regulation of ribosome biogenesis"/>
    <property type="evidence" value="ECO:0007669"/>
    <property type="project" value="UniProtKB-UniRule"/>
</dbReference>
<keyword evidence="5" id="KW-1185">Reference proteome</keyword>
<dbReference type="NCBIfam" id="TIGR00090">
    <property type="entry name" value="rsfS_iojap_ybeB"/>
    <property type="match status" value="1"/>
</dbReference>
<dbReference type="RefSeq" id="WP_101694334.1">
    <property type="nucleotide sequence ID" value="NZ_JAAITX010000001.1"/>
</dbReference>
<dbReference type="GO" id="GO:0043023">
    <property type="term" value="F:ribosomal large subunit binding"/>
    <property type="evidence" value="ECO:0007669"/>
    <property type="project" value="TreeGrafter"/>
</dbReference>
<sequence>MEQAREMASVACRALEDKKGEDIRVIDISEISVLADYFVIASGSSNSQVTALVDNVEEKMHKAGYIQKQREGQNSGTWVLLDYGDIIVHVFDTESRSFYNLERIWSDGKQIEL</sequence>
<comment type="similarity">
    <text evidence="1 2">Belongs to the Iojap/RsfS family.</text>
</comment>
<proteinExistence type="inferred from homology"/>
<dbReference type="Proteomes" id="UP000701680">
    <property type="component" value="Unassembled WGS sequence"/>
</dbReference>
<organism evidence="4 5">
    <name type="scientific">Dorea phocaeensis</name>
    <dbReference type="NCBI Taxonomy" id="2040291"/>
    <lineage>
        <taxon>Bacteria</taxon>
        <taxon>Bacillati</taxon>
        <taxon>Bacillota</taxon>
        <taxon>Clostridia</taxon>
        <taxon>Lachnospirales</taxon>
        <taxon>Lachnospiraceae</taxon>
        <taxon>Dorea</taxon>
    </lineage>
</organism>
<dbReference type="HAMAP" id="MF_01477">
    <property type="entry name" value="Iojap_RsfS"/>
    <property type="match status" value="1"/>
</dbReference>
<dbReference type="Proteomes" id="UP000528555">
    <property type="component" value="Unassembled WGS sequence"/>
</dbReference>
<keyword evidence="2" id="KW-0678">Repressor</keyword>